<gene>
    <name evidence="1" type="ORF">Anapl_13960</name>
</gene>
<organism evidence="1 2">
    <name type="scientific">Anas platyrhynchos</name>
    <name type="common">Mallard</name>
    <name type="synonym">Anas boschas</name>
    <dbReference type="NCBI Taxonomy" id="8839"/>
    <lineage>
        <taxon>Eukaryota</taxon>
        <taxon>Metazoa</taxon>
        <taxon>Chordata</taxon>
        <taxon>Craniata</taxon>
        <taxon>Vertebrata</taxon>
        <taxon>Euteleostomi</taxon>
        <taxon>Archelosauria</taxon>
        <taxon>Archosauria</taxon>
        <taxon>Dinosauria</taxon>
        <taxon>Saurischia</taxon>
        <taxon>Theropoda</taxon>
        <taxon>Coelurosauria</taxon>
        <taxon>Aves</taxon>
        <taxon>Neognathae</taxon>
        <taxon>Galloanserae</taxon>
        <taxon>Anseriformes</taxon>
        <taxon>Anatidae</taxon>
        <taxon>Anatinae</taxon>
        <taxon>Anas</taxon>
    </lineage>
</organism>
<protein>
    <submittedName>
        <fullName evidence="1">Uncharacterized protein</fullName>
    </submittedName>
</protein>
<dbReference type="Proteomes" id="UP000296049">
    <property type="component" value="Unassembled WGS sequence"/>
</dbReference>
<keyword evidence="2" id="KW-1185">Reference proteome</keyword>
<dbReference type="AlphaFoldDB" id="R0M362"/>
<sequence length="74" mass="8758">MAYLIQYWEDNLELCKRTLNNVKTTRNRTEKTWAIARSDLYLDSQESVLEDNKESRCNLELELSCKVEETEVAL</sequence>
<name>R0M362_ANAPL</name>
<accession>R0M362</accession>
<proteinExistence type="predicted"/>
<evidence type="ECO:0000313" key="1">
    <source>
        <dbReference type="EMBL" id="EOB08550.1"/>
    </source>
</evidence>
<evidence type="ECO:0000313" key="2">
    <source>
        <dbReference type="Proteomes" id="UP000296049"/>
    </source>
</evidence>
<dbReference type="EMBL" id="KB742439">
    <property type="protein sequence ID" value="EOB08550.1"/>
    <property type="molecule type" value="Genomic_DNA"/>
</dbReference>
<reference evidence="2" key="1">
    <citation type="journal article" date="2013" name="Nat. Genet.">
        <title>The duck genome and transcriptome provide insight into an avian influenza virus reservoir species.</title>
        <authorList>
            <person name="Huang Y."/>
            <person name="Li Y."/>
            <person name="Burt D.W."/>
            <person name="Chen H."/>
            <person name="Zhang Y."/>
            <person name="Qian W."/>
            <person name="Kim H."/>
            <person name="Gan S."/>
            <person name="Zhao Y."/>
            <person name="Li J."/>
            <person name="Yi K."/>
            <person name="Feng H."/>
            <person name="Zhu P."/>
            <person name="Li B."/>
            <person name="Liu Q."/>
            <person name="Fairley S."/>
            <person name="Magor K.E."/>
            <person name="Du Z."/>
            <person name="Hu X."/>
            <person name="Goodman L."/>
            <person name="Tafer H."/>
            <person name="Vignal A."/>
            <person name="Lee T."/>
            <person name="Kim K.W."/>
            <person name="Sheng Z."/>
            <person name="An Y."/>
            <person name="Searle S."/>
            <person name="Herrero J."/>
            <person name="Groenen M.A."/>
            <person name="Crooijmans R.P."/>
            <person name="Faraut T."/>
            <person name="Cai Q."/>
            <person name="Webster R.G."/>
            <person name="Aldridge J.R."/>
            <person name="Warren W.C."/>
            <person name="Bartschat S."/>
            <person name="Kehr S."/>
            <person name="Marz M."/>
            <person name="Stadler P.F."/>
            <person name="Smith J."/>
            <person name="Kraus R.H."/>
            <person name="Zhao Y."/>
            <person name="Ren L."/>
            <person name="Fei J."/>
            <person name="Morisson M."/>
            <person name="Kaiser P."/>
            <person name="Griffin D.K."/>
            <person name="Rao M."/>
            <person name="Pitel F."/>
            <person name="Wang J."/>
            <person name="Li N."/>
        </authorList>
    </citation>
    <scope>NUCLEOTIDE SEQUENCE [LARGE SCALE GENOMIC DNA]</scope>
</reference>